<proteinExistence type="predicted"/>
<comment type="caution">
    <text evidence="3">The sequence shown here is derived from an EMBL/GenBank/DDBJ whole genome shotgun (WGS) entry which is preliminary data.</text>
</comment>
<evidence type="ECO:0000256" key="1">
    <source>
        <dbReference type="SAM" id="MobiDB-lite"/>
    </source>
</evidence>
<dbReference type="AlphaFoldDB" id="A0A9P5MWR0"/>
<gene>
    <name evidence="3" type="ORF">DFH94DRAFT_827669</name>
</gene>
<reference evidence="3" key="1">
    <citation type="submission" date="2019-10" db="EMBL/GenBank/DDBJ databases">
        <authorList>
            <consortium name="DOE Joint Genome Institute"/>
            <person name="Kuo A."/>
            <person name="Miyauchi S."/>
            <person name="Kiss E."/>
            <person name="Drula E."/>
            <person name="Kohler A."/>
            <person name="Sanchez-Garcia M."/>
            <person name="Andreopoulos B."/>
            <person name="Barry K.W."/>
            <person name="Bonito G."/>
            <person name="Buee M."/>
            <person name="Carver A."/>
            <person name="Chen C."/>
            <person name="Cichocki N."/>
            <person name="Clum A."/>
            <person name="Culley D."/>
            <person name="Crous P.W."/>
            <person name="Fauchery L."/>
            <person name="Girlanda M."/>
            <person name="Hayes R."/>
            <person name="Keri Z."/>
            <person name="LaButti K."/>
            <person name="Lipzen A."/>
            <person name="Lombard V."/>
            <person name="Magnuson J."/>
            <person name="Maillard F."/>
            <person name="Morin E."/>
            <person name="Murat C."/>
            <person name="Nolan M."/>
            <person name="Ohm R."/>
            <person name="Pangilinan J."/>
            <person name="Pereira M."/>
            <person name="Perotto S."/>
            <person name="Peter M."/>
            <person name="Riley R."/>
            <person name="Sitrit Y."/>
            <person name="Stielow B."/>
            <person name="Szollosi G."/>
            <person name="Zifcakova L."/>
            <person name="Stursova M."/>
            <person name="Spatafora J.W."/>
            <person name="Tedersoo L."/>
            <person name="Vaario L.-M."/>
            <person name="Yamada A."/>
            <person name="Yan M."/>
            <person name="Wang P."/>
            <person name="Xu J."/>
            <person name="Bruns T."/>
            <person name="Baldrian P."/>
            <person name="Vilgalys R."/>
            <person name="Henrissat B."/>
            <person name="Grigoriev I.V."/>
            <person name="Hibbett D."/>
            <person name="Nagy L.G."/>
            <person name="Martin F.M."/>
        </authorList>
    </citation>
    <scope>NUCLEOTIDE SEQUENCE</scope>
    <source>
        <strain evidence="3">Prilba</strain>
    </source>
</reference>
<keyword evidence="2" id="KW-0732">Signal</keyword>
<organism evidence="3 4">
    <name type="scientific">Russula ochroleuca</name>
    <dbReference type="NCBI Taxonomy" id="152965"/>
    <lineage>
        <taxon>Eukaryota</taxon>
        <taxon>Fungi</taxon>
        <taxon>Dikarya</taxon>
        <taxon>Basidiomycota</taxon>
        <taxon>Agaricomycotina</taxon>
        <taxon>Agaricomycetes</taxon>
        <taxon>Russulales</taxon>
        <taxon>Russulaceae</taxon>
        <taxon>Russula</taxon>
    </lineage>
</organism>
<accession>A0A9P5MWR0</accession>
<protein>
    <submittedName>
        <fullName evidence="3">Uncharacterized protein</fullName>
    </submittedName>
</protein>
<reference evidence="3" key="2">
    <citation type="journal article" date="2020" name="Nat. Commun.">
        <title>Large-scale genome sequencing of mycorrhizal fungi provides insights into the early evolution of symbiotic traits.</title>
        <authorList>
            <person name="Miyauchi S."/>
            <person name="Kiss E."/>
            <person name="Kuo A."/>
            <person name="Drula E."/>
            <person name="Kohler A."/>
            <person name="Sanchez-Garcia M."/>
            <person name="Morin E."/>
            <person name="Andreopoulos B."/>
            <person name="Barry K.W."/>
            <person name="Bonito G."/>
            <person name="Buee M."/>
            <person name="Carver A."/>
            <person name="Chen C."/>
            <person name="Cichocki N."/>
            <person name="Clum A."/>
            <person name="Culley D."/>
            <person name="Crous P.W."/>
            <person name="Fauchery L."/>
            <person name="Girlanda M."/>
            <person name="Hayes R.D."/>
            <person name="Keri Z."/>
            <person name="LaButti K."/>
            <person name="Lipzen A."/>
            <person name="Lombard V."/>
            <person name="Magnuson J."/>
            <person name="Maillard F."/>
            <person name="Murat C."/>
            <person name="Nolan M."/>
            <person name="Ohm R.A."/>
            <person name="Pangilinan J."/>
            <person name="Pereira M.F."/>
            <person name="Perotto S."/>
            <person name="Peter M."/>
            <person name="Pfister S."/>
            <person name="Riley R."/>
            <person name="Sitrit Y."/>
            <person name="Stielow J.B."/>
            <person name="Szollosi G."/>
            <person name="Zifcakova L."/>
            <person name="Stursova M."/>
            <person name="Spatafora J.W."/>
            <person name="Tedersoo L."/>
            <person name="Vaario L.M."/>
            <person name="Yamada A."/>
            <person name="Yan M."/>
            <person name="Wang P."/>
            <person name="Xu J."/>
            <person name="Bruns T."/>
            <person name="Baldrian P."/>
            <person name="Vilgalys R."/>
            <person name="Dunand C."/>
            <person name="Henrissat B."/>
            <person name="Grigoriev I.V."/>
            <person name="Hibbett D."/>
            <person name="Nagy L.G."/>
            <person name="Martin F.M."/>
        </authorList>
    </citation>
    <scope>NUCLEOTIDE SEQUENCE</scope>
    <source>
        <strain evidence="3">Prilba</strain>
    </source>
</reference>
<feature type="chain" id="PRO_5040294017" evidence="2">
    <location>
        <begin position="25"/>
        <end position="414"/>
    </location>
</feature>
<evidence type="ECO:0000256" key="2">
    <source>
        <dbReference type="SAM" id="SignalP"/>
    </source>
</evidence>
<dbReference type="EMBL" id="WHVB01000007">
    <property type="protein sequence ID" value="KAF8480731.1"/>
    <property type="molecule type" value="Genomic_DNA"/>
</dbReference>
<evidence type="ECO:0000313" key="3">
    <source>
        <dbReference type="EMBL" id="KAF8480731.1"/>
    </source>
</evidence>
<keyword evidence="4" id="KW-1185">Reference proteome</keyword>
<feature type="region of interest" description="Disordered" evidence="1">
    <location>
        <begin position="167"/>
        <end position="196"/>
    </location>
</feature>
<evidence type="ECO:0000313" key="4">
    <source>
        <dbReference type="Proteomes" id="UP000759537"/>
    </source>
</evidence>
<feature type="signal peptide" evidence="2">
    <location>
        <begin position="1"/>
        <end position="24"/>
    </location>
</feature>
<name>A0A9P5MWR0_9AGAM</name>
<sequence>MARDRRIWFGLAFALANQSFGSTAYSSSSTTSQTGPCGCNSNSTGVSIKKFKIEIKSNSKFRDLPVPDAVYSRNGHKLELKHIKVQQPKESSHPNTSKRLSLSFAAHPFRSSHTLAHRPTTLIQLPRDGTNLRVPTVAFSQNIASRWENDPVARMLGSLPGLGHTGRLASKQAGDHYGDLSSKPSAGVNQAPGMGRSTELLELTGSKTRRRDYSLCSAHACIGRISGPKYTYLVLGGDNVGRSLLGIQSSFKFQTPTVEFKCNVGSGPDGHSLVKDSSIPAMDQVGVFAELSSLPVTVRLSSPDHTLFIGRDEFVTPKDWVLGGSARERIAECKKLVPVAAPIDVEKGPARIHVEQSPTVHGNADYIGADITYRVILESYMHHCEGAERGYRRYRVGLGLAYMRDTLILDRLVT</sequence>
<dbReference type="Proteomes" id="UP000759537">
    <property type="component" value="Unassembled WGS sequence"/>
</dbReference>